<dbReference type="EMBL" id="FN649741">
    <property type="protein sequence ID" value="CBJ29186.1"/>
    <property type="molecule type" value="Genomic_DNA"/>
</dbReference>
<dbReference type="OrthoDB" id="189514at2759"/>
<sequence>MNSSLSQGVLPRRAKSGSRRAVTSSSSRTAQSYGGRSTAFRSCHSSSSGRRRGAVVGDAFGTCTRVACAAVIALVLLGDNSSARSSLPSDRRTAASGHHRQHHHMAWQLFAPKARSSPSERAAASLNLKRRTRLAGADSVSAVSPAQMYRVTEGSSSGRGRGQRRQHEQRFSRDDSGGREDGRSSIEALQSPRSAELLTAYASASSAAAAAPQPPSQQRPPSIAECIGGGVVTQGEGRPALPLLDDEDLTQLRAGQRVQKQTRQGGSGSGSVVVDVRADPDVVLGLLTKYEDYAEMIDTVRECEVFPQGETADSRKVGVMVSRFKLHIRVVMSLLRERNMVQFELDPDCTKAGRAVLREATGFFYVESPPDRPGFSRVWMLAKVDVNRFVPGAIVDYAAGRALPRASNWIKPTCEAAQRRKLRAATA</sequence>
<keyword evidence="3" id="KW-1185">Reference proteome</keyword>
<name>D7FJT4_ECTSI</name>
<proteinExistence type="predicted"/>
<dbReference type="Gene3D" id="3.30.530.20">
    <property type="match status" value="1"/>
</dbReference>
<feature type="compositionally biased region" description="Basic and acidic residues" evidence="1">
    <location>
        <begin position="165"/>
        <end position="184"/>
    </location>
</feature>
<feature type="region of interest" description="Disordered" evidence="1">
    <location>
        <begin position="1"/>
        <end position="52"/>
    </location>
</feature>
<feature type="region of interest" description="Disordered" evidence="1">
    <location>
        <begin position="134"/>
        <end position="192"/>
    </location>
</feature>
<dbReference type="EMBL" id="FN647972">
    <property type="protein sequence ID" value="CBJ29186.1"/>
    <property type="molecule type" value="Genomic_DNA"/>
</dbReference>
<feature type="compositionally biased region" description="Low complexity" evidence="1">
    <location>
        <begin position="19"/>
        <end position="48"/>
    </location>
</feature>
<reference evidence="2 3" key="1">
    <citation type="journal article" date="2010" name="Nature">
        <title>The Ectocarpus genome and the independent evolution of multicellularity in brown algae.</title>
        <authorList>
            <person name="Cock J.M."/>
            <person name="Sterck L."/>
            <person name="Rouze P."/>
            <person name="Scornet D."/>
            <person name="Allen A.E."/>
            <person name="Amoutzias G."/>
            <person name="Anthouard V."/>
            <person name="Artiguenave F."/>
            <person name="Aury J.M."/>
            <person name="Badger J.H."/>
            <person name="Beszteri B."/>
            <person name="Billiau K."/>
            <person name="Bonnet E."/>
            <person name="Bothwell J.H."/>
            <person name="Bowler C."/>
            <person name="Boyen C."/>
            <person name="Brownlee C."/>
            <person name="Carrano C.J."/>
            <person name="Charrier B."/>
            <person name="Cho G.Y."/>
            <person name="Coelho S.M."/>
            <person name="Collen J."/>
            <person name="Corre E."/>
            <person name="Da Silva C."/>
            <person name="Delage L."/>
            <person name="Delaroque N."/>
            <person name="Dittami S.M."/>
            <person name="Doulbeau S."/>
            <person name="Elias M."/>
            <person name="Farnham G."/>
            <person name="Gachon C.M."/>
            <person name="Gschloessl B."/>
            <person name="Heesch S."/>
            <person name="Jabbari K."/>
            <person name="Jubin C."/>
            <person name="Kawai H."/>
            <person name="Kimura K."/>
            <person name="Kloareg B."/>
            <person name="Kupper F.C."/>
            <person name="Lang D."/>
            <person name="Le Bail A."/>
            <person name="Leblanc C."/>
            <person name="Lerouge P."/>
            <person name="Lohr M."/>
            <person name="Lopez P.J."/>
            <person name="Martens C."/>
            <person name="Maumus F."/>
            <person name="Michel G."/>
            <person name="Miranda-Saavedra D."/>
            <person name="Morales J."/>
            <person name="Moreau H."/>
            <person name="Motomura T."/>
            <person name="Nagasato C."/>
            <person name="Napoli C.A."/>
            <person name="Nelson D.R."/>
            <person name="Nyvall-Collen P."/>
            <person name="Peters A.F."/>
            <person name="Pommier C."/>
            <person name="Potin P."/>
            <person name="Poulain J."/>
            <person name="Quesneville H."/>
            <person name="Read B."/>
            <person name="Rensing S.A."/>
            <person name="Ritter A."/>
            <person name="Rousvoal S."/>
            <person name="Samanta M."/>
            <person name="Samson G."/>
            <person name="Schroeder D.C."/>
            <person name="Segurens B."/>
            <person name="Strittmatter M."/>
            <person name="Tonon T."/>
            <person name="Tregear J.W."/>
            <person name="Valentin K."/>
            <person name="von Dassow P."/>
            <person name="Yamagishi T."/>
            <person name="Van de Peer Y."/>
            <person name="Wincker P."/>
        </authorList>
    </citation>
    <scope>NUCLEOTIDE SEQUENCE [LARGE SCALE GENOMIC DNA]</scope>
    <source>
        <strain evidence="3">Ec32 / CCAP1310/4</strain>
    </source>
</reference>
<accession>D7FJT4</accession>
<gene>
    <name evidence="2" type="ORF">Esi_0136_0065</name>
</gene>
<dbReference type="OMA" id="VRECEVF"/>
<feature type="region of interest" description="Disordered" evidence="1">
    <location>
        <begin position="208"/>
        <end position="231"/>
    </location>
</feature>
<dbReference type="InParanoid" id="D7FJT4"/>
<organism evidence="2 3">
    <name type="scientific">Ectocarpus siliculosus</name>
    <name type="common">Brown alga</name>
    <name type="synonym">Conferva siliculosa</name>
    <dbReference type="NCBI Taxonomy" id="2880"/>
    <lineage>
        <taxon>Eukaryota</taxon>
        <taxon>Sar</taxon>
        <taxon>Stramenopiles</taxon>
        <taxon>Ochrophyta</taxon>
        <taxon>PX clade</taxon>
        <taxon>Phaeophyceae</taxon>
        <taxon>Ectocarpales</taxon>
        <taxon>Ectocarpaceae</taxon>
        <taxon>Ectocarpus</taxon>
    </lineage>
</organism>
<dbReference type="eggNOG" id="ENOG502S88H">
    <property type="taxonomic scope" value="Eukaryota"/>
</dbReference>
<dbReference type="AlphaFoldDB" id="D7FJT4"/>
<dbReference type="SUPFAM" id="SSF55961">
    <property type="entry name" value="Bet v1-like"/>
    <property type="match status" value="1"/>
</dbReference>
<dbReference type="InterPro" id="IPR023393">
    <property type="entry name" value="START-like_dom_sf"/>
</dbReference>
<feature type="region of interest" description="Disordered" evidence="1">
    <location>
        <begin position="82"/>
        <end position="103"/>
    </location>
</feature>
<evidence type="ECO:0000256" key="1">
    <source>
        <dbReference type="SAM" id="MobiDB-lite"/>
    </source>
</evidence>
<evidence type="ECO:0008006" key="4">
    <source>
        <dbReference type="Google" id="ProtNLM"/>
    </source>
</evidence>
<protein>
    <recommendedName>
        <fullName evidence="4">Coenzyme Q-binding protein COQ10 START domain-containing protein</fullName>
    </recommendedName>
</protein>
<dbReference type="Proteomes" id="UP000002630">
    <property type="component" value="Linkage Group LG16"/>
</dbReference>
<evidence type="ECO:0000313" key="2">
    <source>
        <dbReference type="EMBL" id="CBJ29186.1"/>
    </source>
</evidence>
<evidence type="ECO:0000313" key="3">
    <source>
        <dbReference type="Proteomes" id="UP000002630"/>
    </source>
</evidence>